<evidence type="ECO:0000256" key="2">
    <source>
        <dbReference type="ARBA" id="ARBA00022670"/>
    </source>
</evidence>
<dbReference type="SUPFAM" id="SSF55031">
    <property type="entry name" value="Bacterial exopeptidase dimerisation domain"/>
    <property type="match status" value="1"/>
</dbReference>
<dbReference type="GO" id="GO:0008233">
    <property type="term" value="F:peptidase activity"/>
    <property type="evidence" value="ECO:0007669"/>
    <property type="project" value="UniProtKB-KW"/>
</dbReference>
<dbReference type="GO" id="GO:0046872">
    <property type="term" value="F:metal ion binding"/>
    <property type="evidence" value="ECO:0007669"/>
    <property type="project" value="UniProtKB-KW"/>
</dbReference>
<name>A0A497F4Q0_9CREN</name>
<dbReference type="InterPro" id="IPR047177">
    <property type="entry name" value="Pept_M20A"/>
</dbReference>
<evidence type="ECO:0000256" key="5">
    <source>
        <dbReference type="ARBA" id="ARBA00022833"/>
    </source>
</evidence>
<gene>
    <name evidence="7" type="ORF">DRJ26_02695</name>
</gene>
<proteinExistence type="inferred from homology"/>
<evidence type="ECO:0000256" key="1">
    <source>
        <dbReference type="ARBA" id="ARBA00006247"/>
    </source>
</evidence>
<feature type="domain" description="Peptidase M20 dimerisation" evidence="6">
    <location>
        <begin position="2"/>
        <end position="131"/>
    </location>
</feature>
<evidence type="ECO:0000259" key="6">
    <source>
        <dbReference type="Pfam" id="PF07687"/>
    </source>
</evidence>
<evidence type="ECO:0000256" key="4">
    <source>
        <dbReference type="ARBA" id="ARBA00022801"/>
    </source>
</evidence>
<dbReference type="Pfam" id="PF07687">
    <property type="entry name" value="M20_dimer"/>
    <property type="match status" value="1"/>
</dbReference>
<dbReference type="InterPro" id="IPR011650">
    <property type="entry name" value="Peptidase_M20_dimer"/>
</dbReference>
<dbReference type="EMBL" id="QMRA01000045">
    <property type="protein sequence ID" value="RLE53900.1"/>
    <property type="molecule type" value="Genomic_DNA"/>
</dbReference>
<keyword evidence="3" id="KW-0479">Metal-binding</keyword>
<dbReference type="GO" id="GO:0006508">
    <property type="term" value="P:proteolysis"/>
    <property type="evidence" value="ECO:0007669"/>
    <property type="project" value="UniProtKB-KW"/>
</dbReference>
<dbReference type="Gene3D" id="1.10.150.900">
    <property type="match status" value="1"/>
</dbReference>
<organism evidence="7 8">
    <name type="scientific">Thermoproteota archaeon</name>
    <dbReference type="NCBI Taxonomy" id="2056631"/>
    <lineage>
        <taxon>Archaea</taxon>
        <taxon>Thermoproteota</taxon>
    </lineage>
</organism>
<dbReference type="PANTHER" id="PTHR45962:SF1">
    <property type="entry name" value="N-FATTY-ACYL-AMINO ACID SYNTHASE_HYDROLASE PM20D1"/>
    <property type="match status" value="1"/>
</dbReference>
<dbReference type="Gene3D" id="3.30.70.360">
    <property type="match status" value="1"/>
</dbReference>
<dbReference type="AlphaFoldDB" id="A0A497F4Q0"/>
<dbReference type="Proteomes" id="UP000269499">
    <property type="component" value="Unassembled WGS sequence"/>
</dbReference>
<keyword evidence="2" id="KW-0645">Protease</keyword>
<comment type="caution">
    <text evidence="7">The sequence shown here is derived from an EMBL/GenBank/DDBJ whole genome shotgun (WGS) entry which is preliminary data.</text>
</comment>
<evidence type="ECO:0000256" key="3">
    <source>
        <dbReference type="ARBA" id="ARBA00022723"/>
    </source>
</evidence>
<evidence type="ECO:0000313" key="8">
    <source>
        <dbReference type="Proteomes" id="UP000269499"/>
    </source>
</evidence>
<comment type="similarity">
    <text evidence="1">Belongs to the peptidase M20A family.</text>
</comment>
<sequence>MPYLSDNAILTMAKAVEKLYYFKPPRVYLKAVKEMLCKLLSIKFGWKGKLLSRLLMSPVGGLLLSQIEKSEPSFAAFLKAIISMTIAVTILRGGAKENVIPSECEAFADCRLLPGQDKDYAINLLKRALRHFESVSIELVKYSKASLSPLDDTFLSSIKSTMEAVLPNYAVDVAPFILQASSDSRYLRQIGAIVYGFAPVSPELDYGELARLAHGIDERIDVDSLAIMSKFLSLLPLRIRV</sequence>
<dbReference type="PANTHER" id="PTHR45962">
    <property type="entry name" value="N-FATTY-ACYL-AMINO ACID SYNTHASE/HYDROLASE PM20D1"/>
    <property type="match status" value="1"/>
</dbReference>
<dbReference type="InterPro" id="IPR036264">
    <property type="entry name" value="Bact_exopeptidase_dim_dom"/>
</dbReference>
<accession>A0A497F4Q0</accession>
<keyword evidence="4" id="KW-0378">Hydrolase</keyword>
<evidence type="ECO:0000313" key="7">
    <source>
        <dbReference type="EMBL" id="RLE53900.1"/>
    </source>
</evidence>
<protein>
    <recommendedName>
        <fullName evidence="6">Peptidase M20 dimerisation domain-containing protein</fullName>
    </recommendedName>
</protein>
<keyword evidence="5" id="KW-0862">Zinc</keyword>
<dbReference type="SUPFAM" id="SSF53187">
    <property type="entry name" value="Zn-dependent exopeptidases"/>
    <property type="match status" value="1"/>
</dbReference>
<reference evidence="7 8" key="1">
    <citation type="submission" date="2018-06" db="EMBL/GenBank/DDBJ databases">
        <title>Extensive metabolic versatility and redundancy in microbially diverse, dynamic hydrothermal sediments.</title>
        <authorList>
            <person name="Dombrowski N."/>
            <person name="Teske A."/>
            <person name="Baker B.J."/>
        </authorList>
    </citation>
    <scope>NUCLEOTIDE SEQUENCE [LARGE SCALE GENOMIC DNA]</scope>
    <source>
        <strain evidence="7">B20_G2</strain>
    </source>
</reference>